<comment type="caution">
    <text evidence="3">The sequence shown here is derived from an EMBL/GenBank/DDBJ whole genome shotgun (WGS) entry which is preliminary data.</text>
</comment>
<dbReference type="EMBL" id="DRLD01000102">
    <property type="protein sequence ID" value="HED09803.1"/>
    <property type="molecule type" value="Genomic_DNA"/>
</dbReference>
<reference evidence="3" key="1">
    <citation type="journal article" date="2020" name="mSystems">
        <title>Genome- and Community-Level Interaction Insights into Carbon Utilization and Element Cycling Functions of Hydrothermarchaeota in Hydrothermal Sediment.</title>
        <authorList>
            <person name="Zhou Z."/>
            <person name="Liu Y."/>
            <person name="Xu W."/>
            <person name="Pan J."/>
            <person name="Luo Z.H."/>
            <person name="Li M."/>
        </authorList>
    </citation>
    <scope>NUCLEOTIDE SEQUENCE [LARGE SCALE GENOMIC DNA]</scope>
    <source>
        <strain evidence="3">HyVt-456</strain>
    </source>
</reference>
<feature type="short sequence motif" description="HXTX 1" evidence="2">
    <location>
        <begin position="52"/>
        <end position="55"/>
    </location>
</feature>
<organism evidence="3">
    <name type="scientific">Caldithrix abyssi</name>
    <dbReference type="NCBI Taxonomy" id="187145"/>
    <lineage>
        <taxon>Bacteria</taxon>
        <taxon>Pseudomonadati</taxon>
        <taxon>Calditrichota</taxon>
        <taxon>Calditrichia</taxon>
        <taxon>Calditrichales</taxon>
        <taxon>Calditrichaceae</taxon>
        <taxon>Caldithrix</taxon>
    </lineage>
</organism>
<keyword evidence="1 2" id="KW-0378">Hydrolase</keyword>
<name>A0A7V1LKQ6_CALAY</name>
<gene>
    <name evidence="3" type="primary">thpR</name>
    <name evidence="3" type="ORF">ENJ10_03880</name>
</gene>
<dbReference type="GO" id="GO:0004113">
    <property type="term" value="F:2',3'-cyclic-nucleotide 3'-phosphodiesterase activity"/>
    <property type="evidence" value="ECO:0007669"/>
    <property type="project" value="InterPro"/>
</dbReference>
<dbReference type="AlphaFoldDB" id="A0A7V1LKQ6"/>
<dbReference type="Pfam" id="PF13563">
    <property type="entry name" value="2_5_RNA_ligase2"/>
    <property type="match status" value="1"/>
</dbReference>
<evidence type="ECO:0000256" key="2">
    <source>
        <dbReference type="HAMAP-Rule" id="MF_01940"/>
    </source>
</evidence>
<dbReference type="SUPFAM" id="SSF55144">
    <property type="entry name" value="LigT-like"/>
    <property type="match status" value="1"/>
</dbReference>
<feature type="active site" description="Proton acceptor" evidence="2">
    <location>
        <position position="138"/>
    </location>
</feature>
<feature type="active site" description="Proton donor" evidence="2">
    <location>
        <position position="52"/>
    </location>
</feature>
<evidence type="ECO:0000256" key="1">
    <source>
        <dbReference type="ARBA" id="ARBA00022801"/>
    </source>
</evidence>
<dbReference type="NCBIfam" id="TIGR02258">
    <property type="entry name" value="2_5_ligase"/>
    <property type="match status" value="1"/>
</dbReference>
<dbReference type="PANTHER" id="PTHR35561">
    <property type="entry name" value="RNA 2',3'-CYCLIC PHOSPHODIESTERASE"/>
    <property type="match status" value="1"/>
</dbReference>
<feature type="short sequence motif" description="HXTX 2" evidence="2">
    <location>
        <begin position="138"/>
        <end position="141"/>
    </location>
</feature>
<dbReference type="InterPro" id="IPR004175">
    <property type="entry name" value="RNA_CPDase"/>
</dbReference>
<dbReference type="Gene3D" id="3.90.1140.10">
    <property type="entry name" value="Cyclic phosphodiesterase"/>
    <property type="match status" value="1"/>
</dbReference>
<comment type="similarity">
    <text evidence="2">Belongs to the 2H phosphoesterase superfamily. ThpR family.</text>
</comment>
<accession>A0A7V1LKQ6</accession>
<dbReference type="EC" id="3.1.4.58" evidence="2"/>
<dbReference type="GO" id="GO:0008664">
    <property type="term" value="F:RNA 2',3'-cyclic 3'-phosphodiesterase activity"/>
    <property type="evidence" value="ECO:0007669"/>
    <property type="project" value="UniProtKB-EC"/>
</dbReference>
<sequence length="196" mass="21967">MIMDGGGVKSERLFLALYPRPEIVSRLEKETAALARRYPLPGLRWIPASHLHLTLLFLGEVTNEQRRELIPGLEQLADRQRPFDIAPASYAYFPNRKRARVFYLALRESGPLRELAGEIGHACREVVSGASATAFRPHITLARMGRRFKAHDALPAGGQPAPWQQRVDSFHLVKSDLSAGGAKYTVVHTFFLPETK</sequence>
<proteinExistence type="inferred from homology"/>
<comment type="catalytic activity">
    <reaction evidence="2">
        <text>a 3'-end 2',3'-cyclophospho-ribonucleotide-RNA + H2O = a 3'-end 2'-phospho-ribonucleotide-RNA + H(+)</text>
        <dbReference type="Rhea" id="RHEA:11828"/>
        <dbReference type="Rhea" id="RHEA-COMP:10464"/>
        <dbReference type="Rhea" id="RHEA-COMP:17353"/>
        <dbReference type="ChEBI" id="CHEBI:15377"/>
        <dbReference type="ChEBI" id="CHEBI:15378"/>
        <dbReference type="ChEBI" id="CHEBI:83064"/>
        <dbReference type="ChEBI" id="CHEBI:173113"/>
        <dbReference type="EC" id="3.1.4.58"/>
    </reaction>
</comment>
<dbReference type="HAMAP" id="MF_01940">
    <property type="entry name" value="RNA_CPDase"/>
    <property type="match status" value="1"/>
</dbReference>
<dbReference type="InterPro" id="IPR009097">
    <property type="entry name" value="Cyclic_Pdiesterase"/>
</dbReference>
<evidence type="ECO:0000313" key="3">
    <source>
        <dbReference type="EMBL" id="HED09803.1"/>
    </source>
</evidence>
<dbReference type="PANTHER" id="PTHR35561:SF1">
    <property type="entry name" value="RNA 2',3'-CYCLIC PHOSPHODIESTERASE"/>
    <property type="match status" value="1"/>
</dbReference>
<protein>
    <recommendedName>
        <fullName evidence="2">RNA 2',3'-cyclic phosphodiesterase</fullName>
        <shortName evidence="2">RNA 2',3'-CPDase</shortName>
        <ecNumber evidence="2">3.1.4.58</ecNumber>
    </recommendedName>
</protein>
<comment type="function">
    <text evidence="2">Hydrolyzes RNA 2',3'-cyclic phosphodiester to an RNA 2'-phosphomonoester.</text>
</comment>
<dbReference type="Proteomes" id="UP000886005">
    <property type="component" value="Unassembled WGS sequence"/>
</dbReference>